<gene>
    <name evidence="1" type="ORF">NUW54_g11548</name>
</gene>
<organism evidence="1 2">
    <name type="scientific">Trametes sanguinea</name>
    <dbReference type="NCBI Taxonomy" id="158606"/>
    <lineage>
        <taxon>Eukaryota</taxon>
        <taxon>Fungi</taxon>
        <taxon>Dikarya</taxon>
        <taxon>Basidiomycota</taxon>
        <taxon>Agaricomycotina</taxon>
        <taxon>Agaricomycetes</taxon>
        <taxon>Polyporales</taxon>
        <taxon>Polyporaceae</taxon>
        <taxon>Trametes</taxon>
    </lineage>
</organism>
<reference evidence="1" key="1">
    <citation type="submission" date="2022-08" db="EMBL/GenBank/DDBJ databases">
        <title>Genome Sequence of Pycnoporus sanguineus.</title>
        <authorList>
            <person name="Buettner E."/>
        </authorList>
    </citation>
    <scope>NUCLEOTIDE SEQUENCE</scope>
    <source>
        <strain evidence="1">CG-C14</strain>
    </source>
</reference>
<dbReference type="Proteomes" id="UP001144978">
    <property type="component" value="Unassembled WGS sequence"/>
</dbReference>
<proteinExistence type="predicted"/>
<comment type="caution">
    <text evidence="1">The sequence shown here is derived from an EMBL/GenBank/DDBJ whole genome shotgun (WGS) entry which is preliminary data.</text>
</comment>
<sequence>MANIHMNRFGIALHLSAHCQAKLRNVKQWCQSAGANIADVLQERFDELAIRCAIEEDYAWATTADPCPRQSYCGPETLLLPMTLVRDQLVFKYWTSMPPDSCSVTFAAQPDPLGERSCRNSRRPLVKGMHVCIAQESLRRPSGTQ</sequence>
<protein>
    <submittedName>
        <fullName evidence="1">Uncharacterized protein</fullName>
    </submittedName>
</protein>
<evidence type="ECO:0000313" key="1">
    <source>
        <dbReference type="EMBL" id="KAJ2976543.1"/>
    </source>
</evidence>
<accession>A0ACC1NBZ4</accession>
<keyword evidence="2" id="KW-1185">Reference proteome</keyword>
<dbReference type="EMBL" id="JANSHE010004554">
    <property type="protein sequence ID" value="KAJ2976543.1"/>
    <property type="molecule type" value="Genomic_DNA"/>
</dbReference>
<evidence type="ECO:0000313" key="2">
    <source>
        <dbReference type="Proteomes" id="UP001144978"/>
    </source>
</evidence>
<name>A0ACC1NBZ4_9APHY</name>